<dbReference type="Proteomes" id="UP001152797">
    <property type="component" value="Unassembled WGS sequence"/>
</dbReference>
<accession>A0A9P1FPL1</accession>
<dbReference type="AlphaFoldDB" id="A0A9P1FPL1"/>
<comment type="caution">
    <text evidence="1">The sequence shown here is derived from an EMBL/GenBank/DDBJ whole genome shotgun (WGS) entry which is preliminary data.</text>
</comment>
<dbReference type="EMBL" id="CAMXCT030000811">
    <property type="protein sequence ID" value="CAL4770838.1"/>
    <property type="molecule type" value="Genomic_DNA"/>
</dbReference>
<evidence type="ECO:0000313" key="2">
    <source>
        <dbReference type="EMBL" id="CAL4770838.1"/>
    </source>
</evidence>
<keyword evidence="2" id="KW-0808">Transferase</keyword>
<organism evidence="1">
    <name type="scientific">Cladocopium goreaui</name>
    <dbReference type="NCBI Taxonomy" id="2562237"/>
    <lineage>
        <taxon>Eukaryota</taxon>
        <taxon>Sar</taxon>
        <taxon>Alveolata</taxon>
        <taxon>Dinophyceae</taxon>
        <taxon>Suessiales</taxon>
        <taxon>Symbiodiniaceae</taxon>
        <taxon>Cladocopium</taxon>
    </lineage>
</organism>
<evidence type="ECO:0000313" key="3">
    <source>
        <dbReference type="Proteomes" id="UP001152797"/>
    </source>
</evidence>
<sequence length="224" mass="24352">MQVNGLYEASGLVLWLRTGVYSAGISRDISPGDVAFSALRKFEADYFSKDVALNAFITRGPKKQRQQKPRLIWPITMVCGVEASSDIENRMHFDSCLNTAGNHASECLKSIKDAALSATFIDFAHLVKLLNIQQVSDGTHHKLRFNNASYNASMHRAAMGILTLINDGPEFEASMRKLELAYGRDLLSNAYSKLNRLQQIAKGAATAAQASPSGTAQNSGKVAG</sequence>
<dbReference type="GO" id="GO:0016301">
    <property type="term" value="F:kinase activity"/>
    <property type="evidence" value="ECO:0007669"/>
    <property type="project" value="UniProtKB-KW"/>
</dbReference>
<gene>
    <name evidence="1" type="ORF">C1SCF055_LOCUS11131</name>
</gene>
<dbReference type="EMBL" id="CAMXCT010000811">
    <property type="protein sequence ID" value="CAI3983526.1"/>
    <property type="molecule type" value="Genomic_DNA"/>
</dbReference>
<keyword evidence="2" id="KW-0418">Kinase</keyword>
<keyword evidence="3" id="KW-1185">Reference proteome</keyword>
<reference evidence="1" key="1">
    <citation type="submission" date="2022-10" db="EMBL/GenBank/DDBJ databases">
        <authorList>
            <person name="Chen Y."/>
            <person name="Dougan E. K."/>
            <person name="Chan C."/>
            <person name="Rhodes N."/>
            <person name="Thang M."/>
        </authorList>
    </citation>
    <scope>NUCLEOTIDE SEQUENCE</scope>
</reference>
<dbReference type="EMBL" id="CAMXCT020000811">
    <property type="protein sequence ID" value="CAL1136901.1"/>
    <property type="molecule type" value="Genomic_DNA"/>
</dbReference>
<name>A0A9P1FPL1_9DINO</name>
<reference evidence="2 3" key="2">
    <citation type="submission" date="2024-05" db="EMBL/GenBank/DDBJ databases">
        <authorList>
            <person name="Chen Y."/>
            <person name="Shah S."/>
            <person name="Dougan E. K."/>
            <person name="Thang M."/>
            <person name="Chan C."/>
        </authorList>
    </citation>
    <scope>NUCLEOTIDE SEQUENCE [LARGE SCALE GENOMIC DNA]</scope>
</reference>
<protein>
    <submittedName>
        <fullName evidence="2">Cyclin-dependent kinase-like 4</fullName>
    </submittedName>
</protein>
<proteinExistence type="predicted"/>
<evidence type="ECO:0000313" key="1">
    <source>
        <dbReference type="EMBL" id="CAI3983526.1"/>
    </source>
</evidence>